<organism evidence="1 2">
    <name type="scientific">Photobacterium rosenbergii</name>
    <dbReference type="NCBI Taxonomy" id="294936"/>
    <lineage>
        <taxon>Bacteria</taxon>
        <taxon>Pseudomonadati</taxon>
        <taxon>Pseudomonadota</taxon>
        <taxon>Gammaproteobacteria</taxon>
        <taxon>Vibrionales</taxon>
        <taxon>Vibrionaceae</taxon>
        <taxon>Photobacterium</taxon>
    </lineage>
</organism>
<dbReference type="RefSeq" id="WP_317523806.1">
    <property type="nucleotide sequence ID" value="NZ_JAWJZI010000009.1"/>
</dbReference>
<comment type="caution">
    <text evidence="1">The sequence shown here is derived from an EMBL/GenBank/DDBJ whole genome shotgun (WGS) entry which is preliminary data.</text>
</comment>
<evidence type="ECO:0000313" key="1">
    <source>
        <dbReference type="EMBL" id="MDV5170992.1"/>
    </source>
</evidence>
<evidence type="ECO:0000313" key="2">
    <source>
        <dbReference type="Proteomes" id="UP001186452"/>
    </source>
</evidence>
<name>A0ABU3ZLI6_9GAMM</name>
<dbReference type="Proteomes" id="UP001186452">
    <property type="component" value="Unassembled WGS sequence"/>
</dbReference>
<dbReference type="EMBL" id="JAWJZI010000009">
    <property type="protein sequence ID" value="MDV5170992.1"/>
    <property type="molecule type" value="Genomic_DNA"/>
</dbReference>
<evidence type="ECO:0008006" key="3">
    <source>
        <dbReference type="Google" id="ProtNLM"/>
    </source>
</evidence>
<protein>
    <recommendedName>
        <fullName evidence="3">SnoaL-like domain-containing protein</fullName>
    </recommendedName>
</protein>
<accession>A0ABU3ZLI6</accession>
<keyword evidence="2" id="KW-1185">Reference proteome</keyword>
<sequence>MRSNTMADINDNTTNWPELAGALYDKLTERHAELTYDFDHVEISVPSGAGDKSEHSIWKVNGSISIRGRNLD</sequence>
<reference evidence="1 2" key="1">
    <citation type="submission" date="2023-10" db="EMBL/GenBank/DDBJ databases">
        <title>Marine bacteria isolated from horseshoe crab.</title>
        <authorList>
            <person name="Cheng T.H."/>
        </authorList>
    </citation>
    <scope>NUCLEOTIDE SEQUENCE [LARGE SCALE GENOMIC DNA]</scope>
    <source>
        <strain evidence="1 2">HSC6</strain>
    </source>
</reference>
<proteinExistence type="predicted"/>
<gene>
    <name evidence="1" type="ORF">R2X38_18510</name>
</gene>